<protein>
    <submittedName>
        <fullName evidence="1">Uncharacterized protein</fullName>
    </submittedName>
</protein>
<dbReference type="Proteomes" id="UP000827872">
    <property type="component" value="Linkage Group LG16"/>
</dbReference>
<accession>A0ACB8ECN5</accession>
<evidence type="ECO:0000313" key="1">
    <source>
        <dbReference type="EMBL" id="KAH7990168.1"/>
    </source>
</evidence>
<evidence type="ECO:0000313" key="2">
    <source>
        <dbReference type="Proteomes" id="UP000827872"/>
    </source>
</evidence>
<sequence>MVQGESPNEVHSTVDTLKARRTTGLCVAFPYRIPTTPIHPQTKPKQTLMHSDEVESEFVAQLLGFLISVVSSIFCGHLEKAELDSVTYGRRNVKRVGTILQWGVLILLLFCFPCWAFFVNTEQVLLLFGQGPEVSRLTQVYVMIFIPALPTYGRRNVKCVGTILQRGILILLLFCFPCWAFFINTEQVLLLFGQDPEVSRLTQVYVMIFIPALPGAS</sequence>
<gene>
    <name evidence="1" type="ORF">K3G42_003816</name>
</gene>
<reference evidence="1" key="1">
    <citation type="submission" date="2021-08" db="EMBL/GenBank/DDBJ databases">
        <title>The first chromosome-level gecko genome reveals the dynamic sex chromosomes of Neotropical dwarf geckos (Sphaerodactylidae: Sphaerodactylus).</title>
        <authorList>
            <person name="Pinto B.J."/>
            <person name="Keating S.E."/>
            <person name="Gamble T."/>
        </authorList>
    </citation>
    <scope>NUCLEOTIDE SEQUENCE</scope>
    <source>
        <strain evidence="1">TG3544</strain>
    </source>
</reference>
<dbReference type="EMBL" id="CM037629">
    <property type="protein sequence ID" value="KAH7990168.1"/>
    <property type="molecule type" value="Genomic_DNA"/>
</dbReference>
<comment type="caution">
    <text evidence="1">The sequence shown here is derived from an EMBL/GenBank/DDBJ whole genome shotgun (WGS) entry which is preliminary data.</text>
</comment>
<organism evidence="1 2">
    <name type="scientific">Sphaerodactylus townsendi</name>
    <dbReference type="NCBI Taxonomy" id="933632"/>
    <lineage>
        <taxon>Eukaryota</taxon>
        <taxon>Metazoa</taxon>
        <taxon>Chordata</taxon>
        <taxon>Craniata</taxon>
        <taxon>Vertebrata</taxon>
        <taxon>Euteleostomi</taxon>
        <taxon>Lepidosauria</taxon>
        <taxon>Squamata</taxon>
        <taxon>Bifurcata</taxon>
        <taxon>Gekkota</taxon>
        <taxon>Sphaerodactylidae</taxon>
        <taxon>Sphaerodactylus</taxon>
    </lineage>
</organism>
<keyword evidence="2" id="KW-1185">Reference proteome</keyword>
<name>A0ACB8ECN5_9SAUR</name>
<proteinExistence type="predicted"/>